<dbReference type="EMBL" id="JBJUIK010000017">
    <property type="protein sequence ID" value="KAL3498480.1"/>
    <property type="molecule type" value="Genomic_DNA"/>
</dbReference>
<dbReference type="InterPro" id="IPR018289">
    <property type="entry name" value="MULE_transposase_dom"/>
</dbReference>
<dbReference type="PANTHER" id="PTHR47718:SF15">
    <property type="entry name" value="PROTEIN FAR1-RELATED SEQUENCE 5-LIKE"/>
    <property type="match status" value="1"/>
</dbReference>
<accession>A0ABD2XWW4</accession>
<proteinExistence type="predicted"/>
<reference evidence="2 3" key="1">
    <citation type="submission" date="2024-11" db="EMBL/GenBank/DDBJ databases">
        <title>A near-complete genome assembly of Cinchona calisaya.</title>
        <authorList>
            <person name="Lian D.C."/>
            <person name="Zhao X.W."/>
            <person name="Wei L."/>
        </authorList>
    </citation>
    <scope>NUCLEOTIDE SEQUENCE [LARGE SCALE GENOMIC DNA]</scope>
    <source>
        <tissue evidence="2">Nenye</tissue>
    </source>
</reference>
<organism evidence="2 3">
    <name type="scientific">Cinchona calisaya</name>
    <dbReference type="NCBI Taxonomy" id="153742"/>
    <lineage>
        <taxon>Eukaryota</taxon>
        <taxon>Viridiplantae</taxon>
        <taxon>Streptophyta</taxon>
        <taxon>Embryophyta</taxon>
        <taxon>Tracheophyta</taxon>
        <taxon>Spermatophyta</taxon>
        <taxon>Magnoliopsida</taxon>
        <taxon>eudicotyledons</taxon>
        <taxon>Gunneridae</taxon>
        <taxon>Pentapetalae</taxon>
        <taxon>asterids</taxon>
        <taxon>lamiids</taxon>
        <taxon>Gentianales</taxon>
        <taxon>Rubiaceae</taxon>
        <taxon>Cinchonoideae</taxon>
        <taxon>Cinchoneae</taxon>
        <taxon>Cinchona</taxon>
    </lineage>
</organism>
<comment type="caution">
    <text evidence="2">The sequence shown here is derived from an EMBL/GenBank/DDBJ whole genome shotgun (WGS) entry which is preliminary data.</text>
</comment>
<sequence>MDSKKKGKSIDLNEKFVLKQDYFSRNSVPSGVGEVDPLLVDEKYERETVLRMTFGNIEQAVEFYNNYEGCKGFGIRKYNKQFDNDDILVNIIWFGGYENAGFLGKDLYNKIDVERRKEIAIGDAECAIGYLYGKQDSDKTFYYKCDINEEGRVHKLFWADSRSRIDYQKFGEVVVFDTTYRTNEYRKPVVVLVDVNNHFHSVIFGCALLPNESFET</sequence>
<dbReference type="PANTHER" id="PTHR47718">
    <property type="entry name" value="OS01G0519700 PROTEIN"/>
    <property type="match status" value="1"/>
</dbReference>
<feature type="domain" description="MULE transposase" evidence="1">
    <location>
        <begin position="173"/>
        <end position="214"/>
    </location>
</feature>
<gene>
    <name evidence="2" type="ORF">ACH5RR_041212</name>
</gene>
<dbReference type="Proteomes" id="UP001630127">
    <property type="component" value="Unassembled WGS sequence"/>
</dbReference>
<evidence type="ECO:0000313" key="3">
    <source>
        <dbReference type="Proteomes" id="UP001630127"/>
    </source>
</evidence>
<evidence type="ECO:0000259" key="1">
    <source>
        <dbReference type="Pfam" id="PF10551"/>
    </source>
</evidence>
<keyword evidence="3" id="KW-1185">Reference proteome</keyword>
<dbReference type="Pfam" id="PF10551">
    <property type="entry name" value="MULE"/>
    <property type="match status" value="1"/>
</dbReference>
<name>A0ABD2XWW4_9GENT</name>
<evidence type="ECO:0000313" key="2">
    <source>
        <dbReference type="EMBL" id="KAL3498480.1"/>
    </source>
</evidence>
<dbReference type="AlphaFoldDB" id="A0ABD2XWW4"/>
<protein>
    <recommendedName>
        <fullName evidence="1">MULE transposase domain-containing protein</fullName>
    </recommendedName>
</protein>